<evidence type="ECO:0000313" key="12">
    <source>
        <dbReference type="EMBL" id="MBF5055969.1"/>
    </source>
</evidence>
<evidence type="ECO:0000256" key="3">
    <source>
        <dbReference type="ARBA" id="ARBA00022692"/>
    </source>
</evidence>
<evidence type="ECO:0000256" key="6">
    <source>
        <dbReference type="RuleBase" id="RU004057"/>
    </source>
</evidence>
<dbReference type="EMBL" id="ARXX01000014">
    <property type="protein sequence ID" value="MBF5055969.1"/>
    <property type="molecule type" value="Genomic_DNA"/>
</dbReference>
<dbReference type="Proteomes" id="UP000662703">
    <property type="component" value="Unassembled WGS sequence"/>
</dbReference>
<dbReference type="SUPFAM" id="SSF49899">
    <property type="entry name" value="Concanavalin A-like lectins/glucanases"/>
    <property type="match status" value="1"/>
</dbReference>
<feature type="domain" description="MotA/TolQ/ExbB proton channel" evidence="10">
    <location>
        <begin position="501"/>
        <end position="607"/>
    </location>
</feature>
<evidence type="ECO:0000256" key="4">
    <source>
        <dbReference type="ARBA" id="ARBA00022989"/>
    </source>
</evidence>
<comment type="caution">
    <text evidence="12">The sequence shown here is derived from an EMBL/GenBank/DDBJ whole genome shotgun (WGS) entry which is preliminary data.</text>
</comment>
<evidence type="ECO:0000256" key="1">
    <source>
        <dbReference type="ARBA" id="ARBA00004651"/>
    </source>
</evidence>
<dbReference type="Pfam" id="PF01618">
    <property type="entry name" value="MotA_ExbB"/>
    <property type="match status" value="1"/>
</dbReference>
<feature type="region of interest" description="Disordered" evidence="7">
    <location>
        <begin position="622"/>
        <end position="641"/>
    </location>
</feature>
<keyword evidence="6" id="KW-0653">Protein transport</keyword>
<comment type="similarity">
    <text evidence="6">Belongs to the exbB/tolQ family.</text>
</comment>
<dbReference type="RefSeq" id="WP_194864561.1">
    <property type="nucleotide sequence ID" value="NZ_ARXX01000014.1"/>
</dbReference>
<dbReference type="PANTHER" id="PTHR30625">
    <property type="entry name" value="PROTEIN TOLQ"/>
    <property type="match status" value="1"/>
</dbReference>
<evidence type="ECO:0000256" key="8">
    <source>
        <dbReference type="SAM" id="Phobius"/>
    </source>
</evidence>
<feature type="transmembrane region" description="Helical" evidence="8">
    <location>
        <begin position="413"/>
        <end position="432"/>
    </location>
</feature>
<feature type="compositionally biased region" description="Pro residues" evidence="7">
    <location>
        <begin position="629"/>
        <end position="639"/>
    </location>
</feature>
<dbReference type="InterPro" id="IPR013320">
    <property type="entry name" value="ConA-like_dom_sf"/>
</dbReference>
<reference evidence="12 13" key="1">
    <citation type="submission" date="2012-09" db="EMBL/GenBank/DDBJ databases">
        <title>Genome Sequence of alkane-degrading Bacterium Alcanivorax sp. 521-1.</title>
        <authorList>
            <person name="Lai Q."/>
            <person name="Shao Z."/>
        </authorList>
    </citation>
    <scope>NUCLEOTIDE SEQUENCE [LARGE SCALE GENOMIC DNA]</scope>
    <source>
        <strain evidence="12 13">521-1</strain>
    </source>
</reference>
<name>A0ABS0AP95_9GAMM</name>
<dbReference type="InterPro" id="IPR018765">
    <property type="entry name" value="DUF2341"/>
</dbReference>
<keyword evidence="5 8" id="KW-0472">Membrane</keyword>
<proteinExistence type="inferred from homology"/>
<evidence type="ECO:0000256" key="5">
    <source>
        <dbReference type="ARBA" id="ARBA00023136"/>
    </source>
</evidence>
<evidence type="ECO:0000256" key="9">
    <source>
        <dbReference type="SAM" id="SignalP"/>
    </source>
</evidence>
<dbReference type="InterPro" id="IPR050790">
    <property type="entry name" value="ExbB/TolQ_transport"/>
</dbReference>
<feature type="region of interest" description="Disordered" evidence="7">
    <location>
        <begin position="311"/>
        <end position="332"/>
    </location>
</feature>
<evidence type="ECO:0000256" key="2">
    <source>
        <dbReference type="ARBA" id="ARBA00022475"/>
    </source>
</evidence>
<keyword evidence="6" id="KW-0813">Transport</keyword>
<comment type="subcellular location">
    <subcellularLocation>
        <location evidence="1">Cell membrane</location>
        <topology evidence="1">Multi-pass membrane protein</topology>
    </subcellularLocation>
    <subcellularLocation>
        <location evidence="6">Membrane</location>
        <topology evidence="6">Multi-pass membrane protein</topology>
    </subcellularLocation>
</comment>
<dbReference type="Pfam" id="PF10102">
    <property type="entry name" value="DUF2341"/>
    <property type="match status" value="1"/>
</dbReference>
<dbReference type="Gene3D" id="2.60.120.200">
    <property type="match status" value="1"/>
</dbReference>
<keyword evidence="3 8" id="KW-0812">Transmembrane</keyword>
<keyword evidence="9" id="KW-0732">Signal</keyword>
<feature type="domain" description="DUF2341" evidence="11">
    <location>
        <begin position="72"/>
        <end position="155"/>
    </location>
</feature>
<evidence type="ECO:0000256" key="7">
    <source>
        <dbReference type="SAM" id="MobiDB-lite"/>
    </source>
</evidence>
<keyword evidence="2" id="KW-1003">Cell membrane</keyword>
<feature type="transmembrane region" description="Helical" evidence="8">
    <location>
        <begin position="540"/>
        <end position="560"/>
    </location>
</feature>
<sequence length="674" mass="71640">MRQRLLILILSCLGALAPALAQAWWQEDWSYRKQITVDTTQEGAGITERVGRVPVLVRLHTGNFSFDGVKENGADLRFVLGDDETVLNHRIESFDALLGVAYIWVDVPEIQGGARQDIWMYYGNPQAPLPDSNQVFDADYAGVYHFDGAPGGSADDATAYNNDSTNPVPGTTTGVIAQAAQFSGEPLMLPASPSLAVTAGGAFSFSAWIKAPQAAGEQLLYARRQGGNALLIGIANGVPFVDVNGQRSERGQPLAADQWQHLAVTAGARGVTLYLNGRQAGQMAVALPAFNGVAALGGDVPGYRAGVAGGAEGANDSTGENAGEGNGEGATDAALADAGEGETPAALAPATGFTGAMDEVRLSRVERSPALLRASALSQGPESRLLVFGVDEEQSGFGFGALGFLLSSVPVDAWVIIGVLALMMVQTWVVMFQKFRQARRTDEANAEFRDAFAGVGTRLEVLADDRDLGERLAHSSLWRLYQVAVRELRVRREQGADTDRISSETLEAIRASMDAVRTNENRALGHRLGVLSNAIAGGPYIGLLGTVLGIMVVFLGTAMAGNVNINAVAPGMAAALLATAAGLFVAIPALFAYNRLNGRNREISSDMRVFLDEFVTRLAELRGAGSPHSPSPVGRPPGRPGIRRTAWLPLRLPWTTTNRTGRWMASTSRPWWMC</sequence>
<feature type="transmembrane region" description="Helical" evidence="8">
    <location>
        <begin position="572"/>
        <end position="593"/>
    </location>
</feature>
<protein>
    <submittedName>
        <fullName evidence="12">Transport protein ExbB2</fullName>
    </submittedName>
</protein>
<dbReference type="PANTHER" id="PTHR30625:SF3">
    <property type="entry name" value="TOL-PAL SYSTEM PROTEIN TOLQ"/>
    <property type="match status" value="1"/>
</dbReference>
<evidence type="ECO:0000313" key="13">
    <source>
        <dbReference type="Proteomes" id="UP000662703"/>
    </source>
</evidence>
<dbReference type="InterPro" id="IPR002898">
    <property type="entry name" value="MotA_ExbB_proton_chnl"/>
</dbReference>
<organism evidence="12 13">
    <name type="scientific">Alloalcanivorax profundimaris</name>
    <dbReference type="NCBI Taxonomy" id="2735259"/>
    <lineage>
        <taxon>Bacteria</taxon>
        <taxon>Pseudomonadati</taxon>
        <taxon>Pseudomonadota</taxon>
        <taxon>Gammaproteobacteria</taxon>
        <taxon>Oceanospirillales</taxon>
        <taxon>Alcanivoracaceae</taxon>
        <taxon>Alloalcanivorax</taxon>
    </lineage>
</organism>
<keyword evidence="13" id="KW-1185">Reference proteome</keyword>
<dbReference type="Pfam" id="PF13385">
    <property type="entry name" value="Laminin_G_3"/>
    <property type="match status" value="1"/>
</dbReference>
<feature type="signal peptide" evidence="9">
    <location>
        <begin position="1"/>
        <end position="23"/>
    </location>
</feature>
<evidence type="ECO:0000259" key="10">
    <source>
        <dbReference type="Pfam" id="PF01618"/>
    </source>
</evidence>
<accession>A0ABS0AP95</accession>
<evidence type="ECO:0000259" key="11">
    <source>
        <dbReference type="Pfam" id="PF10102"/>
    </source>
</evidence>
<feature type="chain" id="PRO_5046777618" evidence="9">
    <location>
        <begin position="24"/>
        <end position="674"/>
    </location>
</feature>
<gene>
    <name evidence="12" type="ORF">Y5W_01263</name>
</gene>
<keyword evidence="4 8" id="KW-1133">Transmembrane helix</keyword>